<dbReference type="InterPro" id="IPR011600">
    <property type="entry name" value="Pept_C14_caspase"/>
</dbReference>
<evidence type="ECO:0000259" key="4">
    <source>
        <dbReference type="Pfam" id="PF00656"/>
    </source>
</evidence>
<evidence type="ECO:0000313" key="5">
    <source>
        <dbReference type="EMBL" id="KDR77987.1"/>
    </source>
</evidence>
<dbReference type="EMBL" id="KL142375">
    <property type="protein sequence ID" value="KDR77987.1"/>
    <property type="molecule type" value="Genomic_DNA"/>
</dbReference>
<dbReference type="Pfam" id="PF00656">
    <property type="entry name" value="Peptidase_C14"/>
    <property type="match status" value="1"/>
</dbReference>
<evidence type="ECO:0000313" key="6">
    <source>
        <dbReference type="Proteomes" id="UP000027222"/>
    </source>
</evidence>
<keyword evidence="2" id="KW-0378">Hydrolase</keyword>
<dbReference type="Gene3D" id="3.40.50.1460">
    <property type="match status" value="1"/>
</dbReference>
<dbReference type="OrthoDB" id="3056751at2759"/>
<keyword evidence="1" id="KW-0053">Apoptosis</keyword>
<dbReference type="AlphaFoldDB" id="A0A067T6P2"/>
<name>A0A067T6P2_GALM3</name>
<dbReference type="InterPro" id="IPR029030">
    <property type="entry name" value="Caspase-like_dom_sf"/>
</dbReference>
<keyword evidence="3" id="KW-0472">Membrane</keyword>
<evidence type="ECO:0000256" key="2">
    <source>
        <dbReference type="ARBA" id="ARBA00022807"/>
    </source>
</evidence>
<dbReference type="SUPFAM" id="SSF52129">
    <property type="entry name" value="Caspase-like"/>
    <property type="match status" value="1"/>
</dbReference>
<dbReference type="GO" id="GO:0006915">
    <property type="term" value="P:apoptotic process"/>
    <property type="evidence" value="ECO:0007669"/>
    <property type="project" value="UniProtKB-KW"/>
</dbReference>
<feature type="transmembrane region" description="Helical" evidence="3">
    <location>
        <begin position="12"/>
        <end position="38"/>
    </location>
</feature>
<accession>A0A067T6P2</accession>
<keyword evidence="2" id="KW-0645">Protease</keyword>
<dbReference type="GO" id="GO:0006508">
    <property type="term" value="P:proteolysis"/>
    <property type="evidence" value="ECO:0007669"/>
    <property type="project" value="InterPro"/>
</dbReference>
<reference evidence="6" key="1">
    <citation type="journal article" date="2014" name="Proc. Natl. Acad. Sci. U.S.A.">
        <title>Extensive sampling of basidiomycete genomes demonstrates inadequacy of the white-rot/brown-rot paradigm for wood decay fungi.</title>
        <authorList>
            <person name="Riley R."/>
            <person name="Salamov A.A."/>
            <person name="Brown D.W."/>
            <person name="Nagy L.G."/>
            <person name="Floudas D."/>
            <person name="Held B.W."/>
            <person name="Levasseur A."/>
            <person name="Lombard V."/>
            <person name="Morin E."/>
            <person name="Otillar R."/>
            <person name="Lindquist E.A."/>
            <person name="Sun H."/>
            <person name="LaButti K.M."/>
            <person name="Schmutz J."/>
            <person name="Jabbour D."/>
            <person name="Luo H."/>
            <person name="Baker S.E."/>
            <person name="Pisabarro A.G."/>
            <person name="Walton J.D."/>
            <person name="Blanchette R.A."/>
            <person name="Henrissat B."/>
            <person name="Martin F."/>
            <person name="Cullen D."/>
            <person name="Hibbett D.S."/>
            <person name="Grigoriev I.V."/>
        </authorList>
    </citation>
    <scope>NUCLEOTIDE SEQUENCE [LARGE SCALE GENOMIC DNA]</scope>
    <source>
        <strain evidence="6">CBS 339.88</strain>
    </source>
</reference>
<evidence type="ECO:0000256" key="3">
    <source>
        <dbReference type="SAM" id="Phobius"/>
    </source>
</evidence>
<keyword evidence="3" id="KW-1133">Transmembrane helix</keyword>
<gene>
    <name evidence="5" type="ORF">GALMADRAFT_1296180</name>
</gene>
<keyword evidence="2" id="KW-0788">Thiol protease</keyword>
<dbReference type="Proteomes" id="UP000027222">
    <property type="component" value="Unassembled WGS sequence"/>
</dbReference>
<proteinExistence type="predicted"/>
<sequence>MQITHLGRLKNICIPTLLLALCRILLLGGIAAAGIGYLGCFGLIQASNLTNVTGPGTWLAVEVTLCIIRLAIWASNPAFDDAPPPIAIRKDEAVTYNIGWMLDDVTSDDLHAVVIGIDETADPGIPKLECAVSDARSVKKYLENSLAVPTYQVKLLENATLGKITEALENMATDNTIRPRAPIVIYLASHAVYDSDSKLIFLTSEYKHDEPGTGLLYSDLLDLIHTISDNKGNNITVILDTCHAGSFGRNMKFDNDPLAMDENSSVPNEETLAASTQTRKAVLVSQKKSTPTNGASTGRKDSFSGDITAATTSEYLIGYSSHVLLAACSDANATRKGGAFTQCLLNQLENMETDAFKRLTYRGLVDNLRNRVVLEKYHQTPVVSGNFQNRLLFNGLLARKRLGRGALKETSVILISTDFDIVTTDPEKKWLT</sequence>
<keyword evidence="3" id="KW-0812">Transmembrane</keyword>
<feature type="domain" description="Peptidase C14 caspase" evidence="4">
    <location>
        <begin position="111"/>
        <end position="385"/>
    </location>
</feature>
<dbReference type="GO" id="GO:0004197">
    <property type="term" value="F:cysteine-type endopeptidase activity"/>
    <property type="evidence" value="ECO:0007669"/>
    <property type="project" value="InterPro"/>
</dbReference>
<organism evidence="5 6">
    <name type="scientific">Galerina marginata (strain CBS 339.88)</name>
    <dbReference type="NCBI Taxonomy" id="685588"/>
    <lineage>
        <taxon>Eukaryota</taxon>
        <taxon>Fungi</taxon>
        <taxon>Dikarya</taxon>
        <taxon>Basidiomycota</taxon>
        <taxon>Agaricomycotina</taxon>
        <taxon>Agaricomycetes</taxon>
        <taxon>Agaricomycetidae</taxon>
        <taxon>Agaricales</taxon>
        <taxon>Agaricineae</taxon>
        <taxon>Strophariaceae</taxon>
        <taxon>Galerina</taxon>
    </lineage>
</organism>
<dbReference type="HOGENOM" id="CLU_634673_0_0_1"/>
<keyword evidence="6" id="KW-1185">Reference proteome</keyword>
<protein>
    <recommendedName>
        <fullName evidence="4">Peptidase C14 caspase domain-containing protein</fullName>
    </recommendedName>
</protein>
<evidence type="ECO:0000256" key="1">
    <source>
        <dbReference type="ARBA" id="ARBA00022703"/>
    </source>
</evidence>